<name>A0A3P7NES3_DIBLA</name>
<organism evidence="3 4">
    <name type="scientific">Dibothriocephalus latus</name>
    <name type="common">Fish tapeworm</name>
    <name type="synonym">Diphyllobothrium latum</name>
    <dbReference type="NCBI Taxonomy" id="60516"/>
    <lineage>
        <taxon>Eukaryota</taxon>
        <taxon>Metazoa</taxon>
        <taxon>Spiralia</taxon>
        <taxon>Lophotrochozoa</taxon>
        <taxon>Platyhelminthes</taxon>
        <taxon>Cestoda</taxon>
        <taxon>Eucestoda</taxon>
        <taxon>Diphyllobothriidea</taxon>
        <taxon>Diphyllobothriidae</taxon>
        <taxon>Dibothriocephalus</taxon>
    </lineage>
</organism>
<sequence length="148" mass="17141">MERKLTDCDRQRQEAVSEVAACMQEKLRLQEELSQALRRRQSIRKMVSRSLRRNSSDSSEDDFVDSHLSSCSGQSRSGFNRACEWQFILRWAHNYDSSSMVSKKTFKVLNVIRLSHEGEFAYSKTDFRCAFLAAPRVPAVRQGENNQN</sequence>
<reference evidence="3 4" key="1">
    <citation type="submission" date="2018-11" db="EMBL/GenBank/DDBJ databases">
        <authorList>
            <consortium name="Pathogen Informatics"/>
        </authorList>
    </citation>
    <scope>NUCLEOTIDE SEQUENCE [LARGE SCALE GENOMIC DNA]</scope>
</reference>
<accession>A0A3P7NES3</accession>
<keyword evidence="4" id="KW-1185">Reference proteome</keyword>
<evidence type="ECO:0000256" key="2">
    <source>
        <dbReference type="SAM" id="MobiDB-lite"/>
    </source>
</evidence>
<proteinExistence type="predicted"/>
<protein>
    <submittedName>
        <fullName evidence="3">Uncharacterized protein</fullName>
    </submittedName>
</protein>
<dbReference type="EMBL" id="UYRU01083191">
    <property type="protein sequence ID" value="VDN33077.1"/>
    <property type="molecule type" value="Genomic_DNA"/>
</dbReference>
<feature type="coiled-coil region" evidence="1">
    <location>
        <begin position="12"/>
        <end position="46"/>
    </location>
</feature>
<gene>
    <name evidence="3" type="ORF">DILT_LOCUS16147</name>
</gene>
<feature type="region of interest" description="Disordered" evidence="2">
    <location>
        <begin position="46"/>
        <end position="75"/>
    </location>
</feature>
<evidence type="ECO:0000313" key="4">
    <source>
        <dbReference type="Proteomes" id="UP000281553"/>
    </source>
</evidence>
<evidence type="ECO:0000256" key="1">
    <source>
        <dbReference type="SAM" id="Coils"/>
    </source>
</evidence>
<dbReference type="Proteomes" id="UP000281553">
    <property type="component" value="Unassembled WGS sequence"/>
</dbReference>
<keyword evidence="1" id="KW-0175">Coiled coil</keyword>
<evidence type="ECO:0000313" key="3">
    <source>
        <dbReference type="EMBL" id="VDN33077.1"/>
    </source>
</evidence>
<dbReference type="AlphaFoldDB" id="A0A3P7NES3"/>